<dbReference type="KEGG" id="scm:SCHCO_0255277"/>
<name>D8PM05_SCHCM</name>
<reference evidence="1 2" key="1">
    <citation type="journal article" date="2010" name="Nat. Biotechnol.">
        <title>Genome sequence of the model mushroom Schizophyllum commune.</title>
        <authorList>
            <person name="Ohm R.A."/>
            <person name="de Jong J.F."/>
            <person name="Lugones L.G."/>
            <person name="Aerts A."/>
            <person name="Kothe E."/>
            <person name="Stajich J.E."/>
            <person name="de Vries R.P."/>
            <person name="Record E."/>
            <person name="Levasseur A."/>
            <person name="Baker S.E."/>
            <person name="Bartholomew K.A."/>
            <person name="Coutinho P.M."/>
            <person name="Erdmann S."/>
            <person name="Fowler T.J."/>
            <person name="Gathman A.C."/>
            <person name="Lombard V."/>
            <person name="Henrissat B."/>
            <person name="Knabe N."/>
            <person name="Kuees U."/>
            <person name="Lilly W.W."/>
            <person name="Lindquist E."/>
            <person name="Lucas S."/>
            <person name="Magnuson J.K."/>
            <person name="Piumi F."/>
            <person name="Raudaskoski M."/>
            <person name="Salamov A."/>
            <person name="Schmutz J."/>
            <person name="Schwarze F.W.M.R."/>
            <person name="vanKuyk P.A."/>
            <person name="Horton J.S."/>
            <person name="Grigoriev I.V."/>
            <person name="Woesten H.A.B."/>
        </authorList>
    </citation>
    <scope>NUCLEOTIDE SEQUENCE [LARGE SCALE GENOMIC DNA]</scope>
    <source>
        <strain evidence="2">H4-8 / FGSC 9210</strain>
    </source>
</reference>
<keyword evidence="2" id="KW-1185">Reference proteome</keyword>
<dbReference type="EMBL" id="GL377302">
    <property type="protein sequence ID" value="EFJ02079.1"/>
    <property type="molecule type" value="Genomic_DNA"/>
</dbReference>
<organism evidence="2">
    <name type="scientific">Schizophyllum commune (strain H4-8 / FGSC 9210)</name>
    <name type="common">Split gill fungus</name>
    <dbReference type="NCBI Taxonomy" id="578458"/>
    <lineage>
        <taxon>Eukaryota</taxon>
        <taxon>Fungi</taxon>
        <taxon>Dikarya</taxon>
        <taxon>Basidiomycota</taxon>
        <taxon>Agaricomycotina</taxon>
        <taxon>Agaricomycetes</taxon>
        <taxon>Agaricomycetidae</taxon>
        <taxon>Agaricales</taxon>
        <taxon>Schizophyllaceae</taxon>
        <taxon>Schizophyllum</taxon>
    </lineage>
</organism>
<evidence type="ECO:0000313" key="2">
    <source>
        <dbReference type="Proteomes" id="UP000007431"/>
    </source>
</evidence>
<proteinExistence type="predicted"/>
<dbReference type="AlphaFoldDB" id="D8PM05"/>
<dbReference type="Gene3D" id="3.80.10.10">
    <property type="entry name" value="Ribonuclease Inhibitor"/>
    <property type="match status" value="1"/>
</dbReference>
<dbReference type="OMA" id="YTYAPFA"/>
<dbReference type="HOGENOM" id="CLU_334989_0_0_1"/>
<gene>
    <name evidence="1" type="ORF">SCHCODRAFT_255277</name>
</gene>
<protein>
    <recommendedName>
        <fullName evidence="3">F-box domain-containing protein</fullName>
    </recommendedName>
</protein>
<dbReference type="VEuPathDB" id="FungiDB:SCHCODRAFT_0255277"/>
<accession>D8PM05</accession>
<sequence length="852" mass="96733">MYMRQLCRVPSMGLNRAFPHDTIPPDVNDVAAYVERKEIAQDGRAALTRARRKNYTVKPESARYRSLDHLPNELLCAIFLLTGDPSPASVFPRDRMMHPYELDRRKVQLYSKCAILLGRVCARWRAVTRSYPILWTIVDVDLPGKEATRRLQRCLDHSAGLPLTLWISRSLKFGADKSVDPCFMSLVASNAHRWEEISIELWRELDALQPLVSLSPGTLKTLRRARIHFYGSGTEVSTPDNLLWRLFCSSPRLEVVDWMRNEYIETGLNVGPLHQLTRLAVHWINPGVLVPVLSTCTRLELLLISINPTLLGQEHQGPLPIHSPIQLPHLRVLMLCGPADWERLFSSLNAPALNRLDISRMSIQGDGIERMLRNSNARLRMLTIHWPAKDQDDILALLRSPYMQYLQVLRYERYYQDGWNLGWEDTFDLQPFVPKHIVFTESAAEAERYYAQIPRDPYLTPPLHLPPRRERCVRWITVGLYSKERPMCATDAQDVYDGVNSAGRPSPPNYIPADTDVVSLYEGSELTTHKKHSLHLTRAGRKIDAVDGPENAPFRPSPPEVARKESMHAQPLIDRLPNELLCEVFLLTGDRCPASYFPRDPGIHDNDIKPPSVHFYSMAAVLLGRVCVRWMSVTHGFPALWTTVDVLFPTRAATAILKRCLKYSAGLPLALWISKSLRPEGGCEGLDDRFMRLAAANAHRWAEISIELCDQRDILRPLAELPPGSFSALERARVDFSMFRAGPDTLDTLLWKSFLSSPHLVAVDFARAEYIRTGIPLAPLQQLTELGLQFAEPEIIPLIFRTSFALEVLCIDIYVSPIGSERSETTLIETPVCLPRLRALTLYLQLPDRSCA</sequence>
<dbReference type="InParanoid" id="D8PM05"/>
<dbReference type="InterPro" id="IPR032675">
    <property type="entry name" value="LRR_dom_sf"/>
</dbReference>
<dbReference type="OrthoDB" id="2269034at2759"/>
<evidence type="ECO:0000313" key="1">
    <source>
        <dbReference type="EMBL" id="EFJ02079.1"/>
    </source>
</evidence>
<dbReference type="SUPFAM" id="SSF52047">
    <property type="entry name" value="RNI-like"/>
    <property type="match status" value="1"/>
</dbReference>
<dbReference type="Proteomes" id="UP000007431">
    <property type="component" value="Unassembled WGS sequence"/>
</dbReference>
<evidence type="ECO:0008006" key="3">
    <source>
        <dbReference type="Google" id="ProtNLM"/>
    </source>
</evidence>
<dbReference type="RefSeq" id="XP_003036981.1">
    <property type="nucleotide sequence ID" value="XM_003036935.1"/>
</dbReference>
<dbReference type="GeneID" id="9589511"/>